<dbReference type="GO" id="GO:0000160">
    <property type="term" value="P:phosphorelay signal transduction system"/>
    <property type="evidence" value="ECO:0007669"/>
    <property type="project" value="InterPro"/>
</dbReference>
<feature type="domain" description="OmpR/PhoB-type" evidence="7">
    <location>
        <begin position="1"/>
        <end position="94"/>
    </location>
</feature>
<dbReference type="GO" id="GO:0006355">
    <property type="term" value="P:regulation of DNA-templated transcription"/>
    <property type="evidence" value="ECO:0007669"/>
    <property type="project" value="InterPro"/>
</dbReference>
<evidence type="ECO:0000256" key="3">
    <source>
        <dbReference type="ARBA" id="ARBA00023125"/>
    </source>
</evidence>
<dbReference type="GO" id="GO:0043531">
    <property type="term" value="F:ADP binding"/>
    <property type="evidence" value="ECO:0007669"/>
    <property type="project" value="InterPro"/>
</dbReference>
<keyword evidence="2" id="KW-0805">Transcription regulation</keyword>
<dbReference type="SUPFAM" id="SSF52540">
    <property type="entry name" value="P-loop containing nucleoside triphosphate hydrolases"/>
    <property type="match status" value="1"/>
</dbReference>
<evidence type="ECO:0000256" key="4">
    <source>
        <dbReference type="ARBA" id="ARBA00023163"/>
    </source>
</evidence>
<dbReference type="InterPro" id="IPR016032">
    <property type="entry name" value="Sig_transdc_resp-reg_C-effctor"/>
</dbReference>
<keyword evidence="4" id="KW-0804">Transcription</keyword>
<keyword evidence="10" id="KW-1185">Reference proteome</keyword>
<dbReference type="InterPro" id="IPR027417">
    <property type="entry name" value="P-loop_NTPase"/>
</dbReference>
<evidence type="ECO:0000256" key="2">
    <source>
        <dbReference type="ARBA" id="ARBA00023015"/>
    </source>
</evidence>
<evidence type="ECO:0000259" key="7">
    <source>
        <dbReference type="PROSITE" id="PS51755"/>
    </source>
</evidence>
<protein>
    <submittedName>
        <fullName evidence="8">DNA-binding SARP family transcriptional activator</fullName>
    </submittedName>
</protein>
<dbReference type="RefSeq" id="WP_171678942.1">
    <property type="nucleotide sequence ID" value="NZ_BAAAGT010000019.1"/>
</dbReference>
<name>A0A7Y4L776_9ACTN</name>
<comment type="caution">
    <text evidence="9">The sequence shown here is derived from an EMBL/GenBank/DDBJ whole genome shotgun (WGS) entry which is preliminary data.</text>
</comment>
<dbReference type="Gene3D" id="3.40.50.300">
    <property type="entry name" value="P-loop containing nucleotide triphosphate hydrolases"/>
    <property type="match status" value="1"/>
</dbReference>
<evidence type="ECO:0000256" key="5">
    <source>
        <dbReference type="PROSITE-ProRule" id="PRU01091"/>
    </source>
</evidence>
<dbReference type="Proteomes" id="UP000534306">
    <property type="component" value="Unassembled WGS sequence"/>
</dbReference>
<dbReference type="Gene3D" id="1.25.40.10">
    <property type="entry name" value="Tetratricopeptide repeat domain"/>
    <property type="match status" value="2"/>
</dbReference>
<dbReference type="Gene3D" id="1.10.10.10">
    <property type="entry name" value="Winged helix-like DNA-binding domain superfamily/Winged helix DNA-binding domain"/>
    <property type="match status" value="1"/>
</dbReference>
<dbReference type="CDD" id="cd15831">
    <property type="entry name" value="BTAD"/>
    <property type="match status" value="1"/>
</dbReference>
<dbReference type="EMBL" id="JABJRC010000014">
    <property type="protein sequence ID" value="NOL45654.1"/>
    <property type="molecule type" value="Genomic_DNA"/>
</dbReference>
<reference evidence="8 11" key="2">
    <citation type="submission" date="2020-08" db="EMBL/GenBank/DDBJ databases">
        <title>Sequencing the genomes of 1000 actinobacteria strains.</title>
        <authorList>
            <person name="Klenk H.-P."/>
        </authorList>
    </citation>
    <scope>NUCLEOTIDE SEQUENCE [LARGE SCALE GENOMIC DNA]</scope>
    <source>
        <strain evidence="8 11">DSM 15626</strain>
    </source>
</reference>
<comment type="similarity">
    <text evidence="1">Belongs to the AfsR/DnrI/RedD regulatory family.</text>
</comment>
<dbReference type="PANTHER" id="PTHR35807">
    <property type="entry name" value="TRANSCRIPTIONAL REGULATOR REDD-RELATED"/>
    <property type="match status" value="1"/>
</dbReference>
<dbReference type="InterPro" id="IPR005158">
    <property type="entry name" value="BTAD"/>
</dbReference>
<dbReference type="InterPro" id="IPR036388">
    <property type="entry name" value="WH-like_DNA-bd_sf"/>
</dbReference>
<dbReference type="PROSITE" id="PS51755">
    <property type="entry name" value="OMPR_PHOB"/>
    <property type="match status" value="1"/>
</dbReference>
<evidence type="ECO:0000313" key="9">
    <source>
        <dbReference type="EMBL" id="NOL45654.1"/>
    </source>
</evidence>
<dbReference type="GO" id="GO:0003677">
    <property type="term" value="F:DNA binding"/>
    <property type="evidence" value="ECO:0007669"/>
    <property type="project" value="UniProtKB-UniRule"/>
</dbReference>
<dbReference type="InterPro" id="IPR011990">
    <property type="entry name" value="TPR-like_helical_dom_sf"/>
</dbReference>
<dbReference type="InterPro" id="IPR051677">
    <property type="entry name" value="AfsR-DnrI-RedD_regulator"/>
</dbReference>
<dbReference type="PANTHER" id="PTHR35807:SF1">
    <property type="entry name" value="TRANSCRIPTIONAL REGULATOR REDD"/>
    <property type="match status" value="1"/>
</dbReference>
<dbReference type="Proteomes" id="UP000553957">
    <property type="component" value="Unassembled WGS sequence"/>
</dbReference>
<sequence length="962" mass="102885">MTAEIRLLGEVDALVDGQPVDLGTPMQRCMLAALAVEVDRVVPVDRLVTRVWGAEAPPRARATLHSYISRLRRALSGAAGVSIVRRSGGYALTAGTAQPGIDLHRFRALCARARADDRHAEQSLSEALECWRGDALTGLNGRWAEAEREQLAQERLAAQHDLVDIRLGSGRGEALVAELSARAAAYPSDERVAGQYMLALTQAGRAAEALRHYQQVRTWLVEELGTDPSAELQELHQQVLSAGPPQSTLPVRTPTERAPGRNCLPRDLPDFTGRDGEFARLAASAADRATVYTVDGMAGVGKTAFAVHAGHRLADRFPDGALFVDLQGHSAGKTPLTPDEAVDVLLGQLAITVTGDAKAQWRATSASLRLLVIFDNAVDETQVAPLLPGGPSLVIVTSRSRLPNLAGARPLSLAVLPEAEATTLFARQVGADRAAAEPDAVAHIVRICAGLPLALRLSGARLAHRTAWPIAHLSAQLANTRGRLPQLFADREVALAFRMSHDQLSAGDRQIFYALARHPGADADTAVLAAMTDLSVGQADEALQRLVDVHLAEEPVPGRYRQHDLLRQYARSLSNDPQMTEKMLDHYTTAITDAVASHRASGPDAEAAHNWLVAERSNLLAATRRAAAEGNSSNAWRLAITFWHFLGRNITDDPIELLEHSLTTAQETGEGGEGLLNTLLAMAHWSAGHTSNAFDLLTASANQQSNGESHAHTLALLGLIHLQRGAHTLAERQAQEAADELAGLGTLSPLGVDAKVITSWTRGVVRSLNDDHETALAYLRAACADSESLSQHSPKDHVLTALARSMIALGGYGDALGFLHQARAVRQRIGDHSGEAETLILIATAKRSSGRSHDALVPLHTALAVLDQGHRLQALAHIELGRTLAALGNAAGAIEHYELALTVAAPGEHLHEQAQAHHELARAHAGDNPRKAAEHQHLATGIATLLDLEIPRSLPHLRPAGW</sequence>
<keyword evidence="3 5" id="KW-0238">DNA-binding</keyword>
<dbReference type="InterPro" id="IPR001867">
    <property type="entry name" value="OmpR/PhoB-type_DNA-bd"/>
</dbReference>
<organism evidence="9 10">
    <name type="scientific">Kribbella sandramycini</name>
    <dbReference type="NCBI Taxonomy" id="60450"/>
    <lineage>
        <taxon>Bacteria</taxon>
        <taxon>Bacillati</taxon>
        <taxon>Actinomycetota</taxon>
        <taxon>Actinomycetes</taxon>
        <taxon>Propionibacteriales</taxon>
        <taxon>Kribbellaceae</taxon>
        <taxon>Kribbella</taxon>
    </lineage>
</organism>
<feature type="DNA-binding region" description="OmpR/PhoB-type" evidence="5">
    <location>
        <begin position="1"/>
        <end position="94"/>
    </location>
</feature>
<dbReference type="SMART" id="SM00862">
    <property type="entry name" value="Trans_reg_C"/>
    <property type="match status" value="1"/>
</dbReference>
<evidence type="ECO:0000313" key="10">
    <source>
        <dbReference type="Proteomes" id="UP000534306"/>
    </source>
</evidence>
<reference evidence="9 10" key="1">
    <citation type="submission" date="2020-05" db="EMBL/GenBank/DDBJ databases">
        <title>Genome sequence of Kribbella sandramycini ATCC 39419.</title>
        <authorList>
            <person name="Maclea K.S."/>
            <person name="Fair J.L."/>
        </authorList>
    </citation>
    <scope>NUCLEOTIDE SEQUENCE [LARGE SCALE GENOMIC DNA]</scope>
    <source>
        <strain evidence="9 10">ATCC 39419</strain>
    </source>
</reference>
<proteinExistence type="inferred from homology"/>
<accession>A0A7Y4L776</accession>
<dbReference type="Pfam" id="PF03704">
    <property type="entry name" value="BTAD"/>
    <property type="match status" value="1"/>
</dbReference>
<dbReference type="SMART" id="SM01043">
    <property type="entry name" value="BTAD"/>
    <property type="match status" value="1"/>
</dbReference>
<dbReference type="Pfam" id="PF00486">
    <property type="entry name" value="Trans_reg_C"/>
    <property type="match status" value="1"/>
</dbReference>
<evidence type="ECO:0000256" key="6">
    <source>
        <dbReference type="SAM" id="MobiDB-lite"/>
    </source>
</evidence>
<feature type="region of interest" description="Disordered" evidence="6">
    <location>
        <begin position="914"/>
        <end position="935"/>
    </location>
</feature>
<dbReference type="EMBL" id="JACHKF010000001">
    <property type="protein sequence ID" value="MBB6568888.1"/>
    <property type="molecule type" value="Genomic_DNA"/>
</dbReference>
<evidence type="ECO:0000313" key="8">
    <source>
        <dbReference type="EMBL" id="MBB6568888.1"/>
    </source>
</evidence>
<gene>
    <name evidence="8" type="ORF">HNR71_004525</name>
    <name evidence="9" type="ORF">HPO96_35970</name>
</gene>
<dbReference type="SUPFAM" id="SSF46894">
    <property type="entry name" value="C-terminal effector domain of the bipartite response regulators"/>
    <property type="match status" value="1"/>
</dbReference>
<dbReference type="PRINTS" id="PR00364">
    <property type="entry name" value="DISEASERSIST"/>
</dbReference>
<evidence type="ECO:0000313" key="11">
    <source>
        <dbReference type="Proteomes" id="UP000553957"/>
    </source>
</evidence>
<evidence type="ECO:0000256" key="1">
    <source>
        <dbReference type="ARBA" id="ARBA00005820"/>
    </source>
</evidence>
<dbReference type="AlphaFoldDB" id="A0A7Y4L776"/>
<dbReference type="CDD" id="cd00383">
    <property type="entry name" value="trans_reg_C"/>
    <property type="match status" value="1"/>
</dbReference>
<dbReference type="SUPFAM" id="SSF48452">
    <property type="entry name" value="TPR-like"/>
    <property type="match status" value="2"/>
</dbReference>